<evidence type="ECO:0000313" key="2">
    <source>
        <dbReference type="EMBL" id="PNH29750.1"/>
    </source>
</evidence>
<feature type="region of interest" description="Disordered" evidence="1">
    <location>
        <begin position="85"/>
        <end position="107"/>
    </location>
</feature>
<protein>
    <submittedName>
        <fullName evidence="2">Uncharacterized protein</fullName>
    </submittedName>
</protein>
<name>A0AA45AK59_VERDA</name>
<dbReference type="AlphaFoldDB" id="A0AA45AK59"/>
<reference evidence="2 3" key="1">
    <citation type="submission" date="2017-12" db="EMBL/GenBank/DDBJ databases">
        <title>Comparative genomics yields insights into virulence evolution of Verticillium dahliae.</title>
        <authorList>
            <person name="Fan R."/>
            <person name="Armitage A.D."/>
            <person name="Cascant-Lopez E."/>
            <person name="Sobczyk M."/>
            <person name="Cockerton H.M."/>
            <person name="Harrison R.J."/>
        </authorList>
    </citation>
    <scope>NUCLEOTIDE SEQUENCE [LARGE SCALE GENOMIC DNA]</scope>
    <source>
        <strain evidence="2 3">12008</strain>
    </source>
</reference>
<proteinExistence type="predicted"/>
<feature type="compositionally biased region" description="Polar residues" evidence="1">
    <location>
        <begin position="93"/>
        <end position="103"/>
    </location>
</feature>
<evidence type="ECO:0000313" key="3">
    <source>
        <dbReference type="Proteomes" id="UP000236305"/>
    </source>
</evidence>
<organism evidence="2 3">
    <name type="scientific">Verticillium dahliae</name>
    <name type="common">Verticillium wilt</name>
    <dbReference type="NCBI Taxonomy" id="27337"/>
    <lineage>
        <taxon>Eukaryota</taxon>
        <taxon>Fungi</taxon>
        <taxon>Dikarya</taxon>
        <taxon>Ascomycota</taxon>
        <taxon>Pezizomycotina</taxon>
        <taxon>Sordariomycetes</taxon>
        <taxon>Hypocreomycetidae</taxon>
        <taxon>Glomerellales</taxon>
        <taxon>Plectosphaerellaceae</taxon>
        <taxon>Verticillium</taxon>
    </lineage>
</organism>
<gene>
    <name evidence="2" type="ORF">BJF96_g6930</name>
</gene>
<dbReference type="Proteomes" id="UP000236305">
    <property type="component" value="Unassembled WGS sequence"/>
</dbReference>
<evidence type="ECO:0000256" key="1">
    <source>
        <dbReference type="SAM" id="MobiDB-lite"/>
    </source>
</evidence>
<accession>A0AA45AK59</accession>
<sequence>MRCYFGGLMSAQLPPDAFALALGCSRVLSTEPFSSTDDLKLPPNLARGCSTFSFISPYQDEPEPRETYSAVESKAWHPTQGGLRCSVRPIPTTRPTESATRSSTSDDHPIITAAIRGQCCEATYIPR</sequence>
<comment type="caution">
    <text evidence="2">The sequence shown here is derived from an EMBL/GenBank/DDBJ whole genome shotgun (WGS) entry which is preliminary data.</text>
</comment>
<dbReference type="EMBL" id="MPSH01000024">
    <property type="protein sequence ID" value="PNH29750.1"/>
    <property type="molecule type" value="Genomic_DNA"/>
</dbReference>